<sequence length="60" mass="6820">MKNFIKYLVAILFVIGGIFMIGWILGDNETGTPAGLTALYMIVEGIFFYHYFRNRSIGIL</sequence>
<reference evidence="2" key="2">
    <citation type="submission" date="2021-04" db="EMBL/GenBank/DDBJ databases">
        <authorList>
            <person name="Gilroy R."/>
        </authorList>
    </citation>
    <scope>NUCLEOTIDE SEQUENCE</scope>
    <source>
        <strain evidence="2">F6-686</strain>
    </source>
</reference>
<evidence type="ECO:0000256" key="1">
    <source>
        <dbReference type="SAM" id="Phobius"/>
    </source>
</evidence>
<dbReference type="Proteomes" id="UP000823844">
    <property type="component" value="Unassembled WGS sequence"/>
</dbReference>
<dbReference type="AlphaFoldDB" id="A0A9E2KS00"/>
<accession>A0A9E2KS00</accession>
<keyword evidence="1" id="KW-0812">Transmembrane</keyword>
<comment type="caution">
    <text evidence="2">The sequence shown here is derived from an EMBL/GenBank/DDBJ whole genome shotgun (WGS) entry which is preliminary data.</text>
</comment>
<organism evidence="2 3">
    <name type="scientific">Candidatus Lactobacillus pullistercoris</name>
    <dbReference type="NCBI Taxonomy" id="2838636"/>
    <lineage>
        <taxon>Bacteria</taxon>
        <taxon>Bacillati</taxon>
        <taxon>Bacillota</taxon>
        <taxon>Bacilli</taxon>
        <taxon>Lactobacillales</taxon>
        <taxon>Lactobacillaceae</taxon>
        <taxon>Lactobacillus</taxon>
    </lineage>
</organism>
<feature type="transmembrane region" description="Helical" evidence="1">
    <location>
        <begin position="32"/>
        <end position="52"/>
    </location>
</feature>
<evidence type="ECO:0000313" key="2">
    <source>
        <dbReference type="EMBL" id="MBU3829105.1"/>
    </source>
</evidence>
<reference evidence="2" key="1">
    <citation type="journal article" date="2021" name="PeerJ">
        <title>Extensive microbial diversity within the chicken gut microbiome revealed by metagenomics and culture.</title>
        <authorList>
            <person name="Gilroy R."/>
            <person name="Ravi A."/>
            <person name="Getino M."/>
            <person name="Pursley I."/>
            <person name="Horton D.L."/>
            <person name="Alikhan N.F."/>
            <person name="Baker D."/>
            <person name="Gharbi K."/>
            <person name="Hall N."/>
            <person name="Watson M."/>
            <person name="Adriaenssens E.M."/>
            <person name="Foster-Nyarko E."/>
            <person name="Jarju S."/>
            <person name="Secka A."/>
            <person name="Antonio M."/>
            <person name="Oren A."/>
            <person name="Chaudhuri R.R."/>
            <person name="La Ragione R."/>
            <person name="Hildebrand F."/>
            <person name="Pallen M.J."/>
        </authorList>
    </citation>
    <scope>NUCLEOTIDE SEQUENCE</scope>
    <source>
        <strain evidence="2">F6-686</strain>
    </source>
</reference>
<dbReference type="EMBL" id="JAHLFT010000108">
    <property type="protein sequence ID" value="MBU3829105.1"/>
    <property type="molecule type" value="Genomic_DNA"/>
</dbReference>
<feature type="transmembrane region" description="Helical" evidence="1">
    <location>
        <begin position="7"/>
        <end position="26"/>
    </location>
</feature>
<evidence type="ECO:0000313" key="3">
    <source>
        <dbReference type="Proteomes" id="UP000823844"/>
    </source>
</evidence>
<proteinExistence type="predicted"/>
<gene>
    <name evidence="2" type="ORF">H9806_08340</name>
</gene>
<keyword evidence="1" id="KW-0472">Membrane</keyword>
<name>A0A9E2KS00_9LACO</name>
<keyword evidence="1" id="KW-1133">Transmembrane helix</keyword>
<protein>
    <submittedName>
        <fullName evidence="2">Uncharacterized protein</fullName>
    </submittedName>
</protein>